<proteinExistence type="predicted"/>
<dbReference type="Proteomes" id="UP001223176">
    <property type="component" value="Segment"/>
</dbReference>
<evidence type="ECO:0000313" key="3">
    <source>
        <dbReference type="Proteomes" id="UP001223176"/>
    </source>
</evidence>
<dbReference type="Gene3D" id="3.90.75.20">
    <property type="match status" value="1"/>
</dbReference>
<dbReference type="InterPro" id="IPR044925">
    <property type="entry name" value="His-Me_finger_sf"/>
</dbReference>
<organism evidence="2 3">
    <name type="scientific">phage PKM.Lu.22.1</name>
    <dbReference type="NCBI Taxonomy" id="3049197"/>
    <lineage>
        <taxon>Viruses</taxon>
        <taxon>Duplodnaviria</taxon>
        <taxon>Heunggongvirae</taxon>
        <taxon>Uroviricota</taxon>
        <taxon>Caudoviricetes</taxon>
        <taxon>Grimontviridae</taxon>
    </lineage>
</organism>
<dbReference type="SUPFAM" id="SSF54060">
    <property type="entry name" value="His-Me finger endonucleases"/>
    <property type="match status" value="1"/>
</dbReference>
<feature type="domain" description="HNH nuclease" evidence="1">
    <location>
        <begin position="51"/>
        <end position="93"/>
    </location>
</feature>
<protein>
    <recommendedName>
        <fullName evidence="1">HNH nuclease domain-containing protein</fullName>
    </recommendedName>
</protein>
<sequence length="169" mass="19480">MLEQATLQTLLKYNRGKLYWKVKPAPNVEVGDEAGTFDGEYRSVYIFNKKYKVHRVIFMMAYGICPEIIDHIDGDKLNNHLFNLRPATVMQNRHNSKAPTTNKSGAKGVCYDKNLGKWRVRITINKIRHDFGKFDKLEEAISVAGKAYKLLHKEFNHSSNHEVVNNEEA</sequence>
<evidence type="ECO:0000259" key="1">
    <source>
        <dbReference type="Pfam" id="PF13392"/>
    </source>
</evidence>
<dbReference type="InterPro" id="IPR016177">
    <property type="entry name" value="DNA-bd_dom_sf"/>
</dbReference>
<dbReference type="EMBL" id="OQ829281">
    <property type="protein sequence ID" value="WID03656.1"/>
    <property type="molecule type" value="Genomic_DNA"/>
</dbReference>
<name>A0AAF0LYE2_9CAUD</name>
<evidence type="ECO:0000313" key="2">
    <source>
        <dbReference type="EMBL" id="WID03656.1"/>
    </source>
</evidence>
<dbReference type="GO" id="GO:0003677">
    <property type="term" value="F:DNA binding"/>
    <property type="evidence" value="ECO:0007669"/>
    <property type="project" value="InterPro"/>
</dbReference>
<reference evidence="2" key="1">
    <citation type="submission" date="2023-04" db="EMBL/GenBank/DDBJ databases">
        <title>Isolation and Characterization of Novel Plasmid-specific Phages Infecting Bacteria Carrying Diverse Conjugative Plasmids.</title>
        <authorList>
            <person name="Parra B."/>
            <person name="Cockx B."/>
            <person name="Lutz V.T."/>
            <person name="Bronsted L."/>
            <person name="Smets B.F."/>
            <person name="Dechesne A."/>
        </authorList>
    </citation>
    <scope>NUCLEOTIDE SEQUENCE</scope>
</reference>
<keyword evidence="3" id="KW-1185">Reference proteome</keyword>
<dbReference type="SUPFAM" id="SSF54171">
    <property type="entry name" value="DNA-binding domain"/>
    <property type="match status" value="1"/>
</dbReference>
<dbReference type="InterPro" id="IPR003615">
    <property type="entry name" value="HNH_nuc"/>
</dbReference>
<dbReference type="Pfam" id="PF13392">
    <property type="entry name" value="HNH_3"/>
    <property type="match status" value="1"/>
</dbReference>
<accession>A0AAF0LYE2</accession>